<dbReference type="CDD" id="cd08977">
    <property type="entry name" value="SusD"/>
    <property type="match status" value="1"/>
</dbReference>
<evidence type="ECO:0000256" key="2">
    <source>
        <dbReference type="ARBA" id="ARBA00006275"/>
    </source>
</evidence>
<evidence type="ECO:0000313" key="9">
    <source>
        <dbReference type="EMBL" id="GHB70394.1"/>
    </source>
</evidence>
<name>A0A8J3D912_9BACT</name>
<comment type="similarity">
    <text evidence="2">Belongs to the SusD family.</text>
</comment>
<feature type="chain" id="PRO_5035275402" evidence="6">
    <location>
        <begin position="25"/>
        <end position="468"/>
    </location>
</feature>
<proteinExistence type="inferred from homology"/>
<sequence>MKQKTIYLLTLLTGLLLSCGQDFTDLNPVTQRNVNGFYQTTNDMLAAINAAYKSLQATGTYNQSYWIMQEMRSDNTDQGPDGTGLGAELTVIDNFSEIATSEIVTAAYTDSYLGIARCNIVLSRIDGIEMDATLKERIKGEALFVRSLLYYNLAVMFGNIPMPLKETKSVDEGRALPQLPAADIYKQLIVDLQKAETALPIKYAAATDLGRATKGAAAALLGKVYLTAGNKAAAVPVLKKIVDSYGYSLVPDYARLWGLANKNNQESIFEIQFKGGGTGTGNAFTNAFSPLLRQTTGAYKNRPTLDMLKSYEPGDDRLLKSMDTSYVTTQGNLVTSSKNDTRFITKYGRENSFNENDASYNFVVLRYADVLLMLAEALGESPEAYGYINQVRARAKLAPISAATPGTFADKLLHERRVELAFENHRWADLLRFGKAQEALKAQGKNNVRPLYLIPQRELDINSSYKQN</sequence>
<evidence type="ECO:0000256" key="6">
    <source>
        <dbReference type="SAM" id="SignalP"/>
    </source>
</evidence>
<dbReference type="Gene3D" id="1.25.40.390">
    <property type="match status" value="1"/>
</dbReference>
<gene>
    <name evidence="9" type="ORF">GCM10007390_25050</name>
</gene>
<reference evidence="9 10" key="1">
    <citation type="journal article" date="2014" name="Int. J. Syst. Evol. Microbiol.">
        <title>Complete genome sequence of Corynebacterium casei LMG S-19264T (=DSM 44701T), isolated from a smear-ripened cheese.</title>
        <authorList>
            <consortium name="US DOE Joint Genome Institute (JGI-PGF)"/>
            <person name="Walter F."/>
            <person name="Albersmeier A."/>
            <person name="Kalinowski J."/>
            <person name="Ruckert C."/>
        </authorList>
    </citation>
    <scope>NUCLEOTIDE SEQUENCE [LARGE SCALE GENOMIC DNA]</scope>
    <source>
        <strain evidence="9 10">KCTC 12866</strain>
    </source>
</reference>
<organism evidence="9 10">
    <name type="scientific">Persicitalea jodogahamensis</name>
    <dbReference type="NCBI Taxonomy" id="402147"/>
    <lineage>
        <taxon>Bacteria</taxon>
        <taxon>Pseudomonadati</taxon>
        <taxon>Bacteroidota</taxon>
        <taxon>Cytophagia</taxon>
        <taxon>Cytophagales</taxon>
        <taxon>Spirosomataceae</taxon>
        <taxon>Persicitalea</taxon>
    </lineage>
</organism>
<keyword evidence="4" id="KW-0472">Membrane</keyword>
<dbReference type="Pfam" id="PF07980">
    <property type="entry name" value="SusD_RagB"/>
    <property type="match status" value="1"/>
</dbReference>
<comment type="subcellular location">
    <subcellularLocation>
        <location evidence="1">Cell outer membrane</location>
    </subcellularLocation>
</comment>
<evidence type="ECO:0000256" key="3">
    <source>
        <dbReference type="ARBA" id="ARBA00022729"/>
    </source>
</evidence>
<keyword evidence="3 6" id="KW-0732">Signal</keyword>
<feature type="domain" description="RagB/SusD" evidence="7">
    <location>
        <begin position="339"/>
        <end position="446"/>
    </location>
</feature>
<evidence type="ECO:0000259" key="8">
    <source>
        <dbReference type="Pfam" id="PF14322"/>
    </source>
</evidence>
<dbReference type="Proteomes" id="UP000598271">
    <property type="component" value="Unassembled WGS sequence"/>
</dbReference>
<keyword evidence="5" id="KW-0998">Cell outer membrane</keyword>
<evidence type="ECO:0000256" key="5">
    <source>
        <dbReference type="ARBA" id="ARBA00023237"/>
    </source>
</evidence>
<evidence type="ECO:0000256" key="1">
    <source>
        <dbReference type="ARBA" id="ARBA00004442"/>
    </source>
</evidence>
<dbReference type="InterPro" id="IPR011990">
    <property type="entry name" value="TPR-like_helical_dom_sf"/>
</dbReference>
<evidence type="ECO:0000313" key="10">
    <source>
        <dbReference type="Proteomes" id="UP000598271"/>
    </source>
</evidence>
<dbReference type="GO" id="GO:0009279">
    <property type="term" value="C:cell outer membrane"/>
    <property type="evidence" value="ECO:0007669"/>
    <property type="project" value="UniProtKB-SubCell"/>
</dbReference>
<dbReference type="AlphaFoldDB" id="A0A8J3D912"/>
<dbReference type="RefSeq" id="WP_189564775.1">
    <property type="nucleotide sequence ID" value="NZ_BMXF01000002.1"/>
</dbReference>
<dbReference type="PROSITE" id="PS51257">
    <property type="entry name" value="PROKAR_LIPOPROTEIN"/>
    <property type="match status" value="1"/>
</dbReference>
<evidence type="ECO:0000259" key="7">
    <source>
        <dbReference type="Pfam" id="PF07980"/>
    </source>
</evidence>
<feature type="signal peptide" evidence="6">
    <location>
        <begin position="1"/>
        <end position="24"/>
    </location>
</feature>
<feature type="domain" description="SusD-like N-terminal" evidence="8">
    <location>
        <begin position="81"/>
        <end position="226"/>
    </location>
</feature>
<dbReference type="InterPro" id="IPR033985">
    <property type="entry name" value="SusD-like_N"/>
</dbReference>
<comment type="caution">
    <text evidence="9">The sequence shown here is derived from an EMBL/GenBank/DDBJ whole genome shotgun (WGS) entry which is preliminary data.</text>
</comment>
<dbReference type="SUPFAM" id="SSF48452">
    <property type="entry name" value="TPR-like"/>
    <property type="match status" value="1"/>
</dbReference>
<dbReference type="Pfam" id="PF14322">
    <property type="entry name" value="SusD-like_3"/>
    <property type="match status" value="1"/>
</dbReference>
<keyword evidence="10" id="KW-1185">Reference proteome</keyword>
<accession>A0A8J3D912</accession>
<evidence type="ECO:0000256" key="4">
    <source>
        <dbReference type="ARBA" id="ARBA00023136"/>
    </source>
</evidence>
<dbReference type="InterPro" id="IPR012944">
    <property type="entry name" value="SusD_RagB_dom"/>
</dbReference>
<protein>
    <submittedName>
        <fullName evidence="9">Membrane protein</fullName>
    </submittedName>
</protein>
<dbReference type="EMBL" id="BMXF01000002">
    <property type="protein sequence ID" value="GHB70394.1"/>
    <property type="molecule type" value="Genomic_DNA"/>
</dbReference>